<dbReference type="PROSITE" id="PS50878">
    <property type="entry name" value="RT_POL"/>
    <property type="match status" value="1"/>
</dbReference>
<evidence type="ECO:0000259" key="2">
    <source>
        <dbReference type="PROSITE" id="PS50878"/>
    </source>
</evidence>
<organism evidence="3 4">
    <name type="scientific">Massilia oculi</name>
    <dbReference type="NCBI Taxonomy" id="945844"/>
    <lineage>
        <taxon>Bacteria</taxon>
        <taxon>Pseudomonadati</taxon>
        <taxon>Pseudomonadota</taxon>
        <taxon>Betaproteobacteria</taxon>
        <taxon>Burkholderiales</taxon>
        <taxon>Oxalobacteraceae</taxon>
        <taxon>Telluria group</taxon>
        <taxon>Massilia</taxon>
    </lineage>
</organism>
<feature type="domain" description="Reverse transcriptase" evidence="2">
    <location>
        <begin position="51"/>
        <end position="277"/>
    </location>
</feature>
<dbReference type="InterPro" id="IPR051083">
    <property type="entry name" value="GrpII_Intron_Splice-Mob/Def"/>
</dbReference>
<evidence type="ECO:0000313" key="4">
    <source>
        <dbReference type="Proteomes" id="UP000245820"/>
    </source>
</evidence>
<dbReference type="PANTHER" id="PTHR34047:SF8">
    <property type="entry name" value="PROTEIN YKFC"/>
    <property type="match status" value="1"/>
</dbReference>
<dbReference type="InterPro" id="IPR000477">
    <property type="entry name" value="RT_dom"/>
</dbReference>
<dbReference type="EMBL" id="CP029343">
    <property type="protein sequence ID" value="AWL05884.1"/>
    <property type="molecule type" value="Genomic_DNA"/>
</dbReference>
<gene>
    <name evidence="3" type="ORF">DIR46_16585</name>
</gene>
<dbReference type="Pfam" id="PF00078">
    <property type="entry name" value="RVT_1"/>
    <property type="match status" value="1"/>
</dbReference>
<dbReference type="PANTHER" id="PTHR34047">
    <property type="entry name" value="NUCLEAR INTRON MATURASE 1, MITOCHONDRIAL-RELATED"/>
    <property type="match status" value="1"/>
</dbReference>
<accession>A0A2S2DKL6</accession>
<dbReference type="KEGG" id="mtim:DIR46_16585"/>
<dbReference type="CDD" id="cd01646">
    <property type="entry name" value="RT_Bac_retron_I"/>
    <property type="match status" value="1"/>
</dbReference>
<dbReference type="SUPFAM" id="SSF56672">
    <property type="entry name" value="DNA/RNA polymerases"/>
    <property type="match status" value="1"/>
</dbReference>
<dbReference type="OrthoDB" id="8538592at2"/>
<dbReference type="Proteomes" id="UP000245820">
    <property type="component" value="Chromosome"/>
</dbReference>
<name>A0A2S2DKL6_9BURK</name>
<sequence>MSAAKHFAQQFTIENLRGVYEDYISLTSAIGVDRLSRNLFELTVMREIDLISKKAADGSYKFSQYKEKLISKGANKYPRVISIPTYRDRITLRALCNVLKNTFKENLDVKLPQHTVSELRKALAGGMYTHLIKLDVTNFYPSIDHDVLTTALKRKIRKAEIHHLIRVAIENPTVAYPDRSKAKETKGVPQGLSISNILAEAYLSKFDVWASKLNHVKYFRYVDDVLILTNGDPEELFNVVSACLLNDYRLSVHPLHTMGKSMAGKITDHFNFLGYDFKNMLASVKLDSIRRLESSLAKIFTTYKYRRASAIANPDPAARKLLQERARKIFTWRLNLRITGCLFDEVRRGWVFYFSQIDDKSVSQLHNLDKTIHVLCKRFAFEPSKGELKSFVRSFHEAKRSNLTHRYIPNFDTSSIDEQRALLALYGMENVGSLTEVQVNRAFKRRIRRETSELEQDIQGGSRG</sequence>
<proteinExistence type="inferred from homology"/>
<dbReference type="InterPro" id="IPR043502">
    <property type="entry name" value="DNA/RNA_pol_sf"/>
</dbReference>
<dbReference type="RefSeq" id="WP_109346211.1">
    <property type="nucleotide sequence ID" value="NZ_CP029343.1"/>
</dbReference>
<evidence type="ECO:0000256" key="1">
    <source>
        <dbReference type="ARBA" id="ARBA00034120"/>
    </source>
</evidence>
<comment type="similarity">
    <text evidence="1">Belongs to the bacterial reverse transcriptase family.</text>
</comment>
<protein>
    <submittedName>
        <fullName evidence="3">RNA-dependent DNA polymerase</fullName>
    </submittedName>
</protein>
<dbReference type="AlphaFoldDB" id="A0A2S2DKL6"/>
<evidence type="ECO:0000313" key="3">
    <source>
        <dbReference type="EMBL" id="AWL05884.1"/>
    </source>
</evidence>
<keyword evidence="4" id="KW-1185">Reference proteome</keyword>
<reference evidence="3 4" key="1">
    <citation type="submission" date="2018-05" db="EMBL/GenBank/DDBJ databases">
        <title>Complete genome sequence of Massilia oculi sp. nov. CCUG 43427T (=DSM 26321T), the type strain of M. oculi, and comparison with genome sequences of other Massilia strains.</title>
        <authorList>
            <person name="Zhu B."/>
        </authorList>
    </citation>
    <scope>NUCLEOTIDE SEQUENCE [LARGE SCALE GENOMIC DNA]</scope>
    <source>
        <strain evidence="3 4">CCUG 43427</strain>
    </source>
</reference>